<dbReference type="InterPro" id="IPR036163">
    <property type="entry name" value="HMA_dom_sf"/>
</dbReference>
<gene>
    <name evidence="8" type="ORF">VNO80_09372</name>
</gene>
<comment type="caution">
    <text evidence="8">The sequence shown here is derived from an EMBL/GenBank/DDBJ whole genome shotgun (WGS) entry which is preliminary data.</text>
</comment>
<dbReference type="InterPro" id="IPR051863">
    <property type="entry name" value="HIPP"/>
</dbReference>
<feature type="domain" description="HMA" evidence="7">
    <location>
        <begin position="29"/>
        <end position="92"/>
    </location>
</feature>
<comment type="similarity">
    <text evidence="5">Belongs to the HIPP family.</text>
</comment>
<dbReference type="Proteomes" id="UP001374584">
    <property type="component" value="Unassembled WGS sequence"/>
</dbReference>
<evidence type="ECO:0000259" key="7">
    <source>
        <dbReference type="PROSITE" id="PS50846"/>
    </source>
</evidence>
<dbReference type="CDD" id="cd00371">
    <property type="entry name" value="HMA"/>
    <property type="match status" value="1"/>
</dbReference>
<accession>A0AAN9N7V5</accession>
<evidence type="ECO:0000256" key="6">
    <source>
        <dbReference type="SAM" id="MobiDB-lite"/>
    </source>
</evidence>
<keyword evidence="9" id="KW-1185">Reference proteome</keyword>
<keyword evidence="1" id="KW-0488">Methylation</keyword>
<evidence type="ECO:0000256" key="5">
    <source>
        <dbReference type="ARBA" id="ARBA00024045"/>
    </source>
</evidence>
<dbReference type="PANTHER" id="PTHR45811:SF13">
    <property type="entry name" value="OS04G0661100 PROTEIN"/>
    <property type="match status" value="1"/>
</dbReference>
<name>A0AAN9N7V5_PHACN</name>
<keyword evidence="3" id="KW-0449">Lipoprotein</keyword>
<dbReference type="Gene3D" id="3.30.70.100">
    <property type="match status" value="1"/>
</dbReference>
<keyword evidence="2" id="KW-0479">Metal-binding</keyword>
<evidence type="ECO:0000313" key="9">
    <source>
        <dbReference type="Proteomes" id="UP001374584"/>
    </source>
</evidence>
<protein>
    <recommendedName>
        <fullName evidence="7">HMA domain-containing protein</fullName>
    </recommendedName>
</protein>
<feature type="region of interest" description="Disordered" evidence="6">
    <location>
        <begin position="90"/>
        <end position="138"/>
    </location>
</feature>
<reference evidence="8 9" key="1">
    <citation type="submission" date="2024-01" db="EMBL/GenBank/DDBJ databases">
        <title>The genomes of 5 underutilized Papilionoideae crops provide insights into root nodulation and disease resistanc.</title>
        <authorList>
            <person name="Jiang F."/>
        </authorList>
    </citation>
    <scope>NUCLEOTIDE SEQUENCE [LARGE SCALE GENOMIC DNA]</scope>
    <source>
        <strain evidence="8">JINMINGXINNONG_FW02</strain>
        <tissue evidence="8">Leaves</tissue>
    </source>
</reference>
<evidence type="ECO:0000313" key="8">
    <source>
        <dbReference type="EMBL" id="KAK7367361.1"/>
    </source>
</evidence>
<dbReference type="InterPro" id="IPR006121">
    <property type="entry name" value="HMA_dom"/>
</dbReference>
<proteinExistence type="inferred from homology"/>
<evidence type="ECO:0000256" key="4">
    <source>
        <dbReference type="ARBA" id="ARBA00023289"/>
    </source>
</evidence>
<evidence type="ECO:0000256" key="2">
    <source>
        <dbReference type="ARBA" id="ARBA00022723"/>
    </source>
</evidence>
<dbReference type="GO" id="GO:0046872">
    <property type="term" value="F:metal ion binding"/>
    <property type="evidence" value="ECO:0007669"/>
    <property type="project" value="UniProtKB-KW"/>
</dbReference>
<dbReference type="Pfam" id="PF00403">
    <property type="entry name" value="HMA"/>
    <property type="match status" value="1"/>
</dbReference>
<feature type="compositionally biased region" description="Basic and acidic residues" evidence="6">
    <location>
        <begin position="105"/>
        <end position="130"/>
    </location>
</feature>
<sequence length="164" mass="18655">MLLLTSQSRLSYLPVRFLKNQVSDYFSMVKKTVLKVDITCVKCKRKLLKTVSSLQGVDKIEADEGKGTLTVTGDADPYEIIVRIRKAGKHAEVVSVGPPPAPPKQDQKKPEEKKPEEKKKPDPVKQEQKPNEPYMQMPYYYPPHQPVVVYMNRCEEPNPSCTIL</sequence>
<dbReference type="SUPFAM" id="SSF55008">
    <property type="entry name" value="HMA, heavy metal-associated domain"/>
    <property type="match status" value="1"/>
</dbReference>
<dbReference type="PANTHER" id="PTHR45811">
    <property type="entry name" value="COPPER TRANSPORT PROTEIN FAMILY-RELATED"/>
    <property type="match status" value="1"/>
</dbReference>
<organism evidence="8 9">
    <name type="scientific">Phaseolus coccineus</name>
    <name type="common">Scarlet runner bean</name>
    <name type="synonym">Phaseolus multiflorus</name>
    <dbReference type="NCBI Taxonomy" id="3886"/>
    <lineage>
        <taxon>Eukaryota</taxon>
        <taxon>Viridiplantae</taxon>
        <taxon>Streptophyta</taxon>
        <taxon>Embryophyta</taxon>
        <taxon>Tracheophyta</taxon>
        <taxon>Spermatophyta</taxon>
        <taxon>Magnoliopsida</taxon>
        <taxon>eudicotyledons</taxon>
        <taxon>Gunneridae</taxon>
        <taxon>Pentapetalae</taxon>
        <taxon>rosids</taxon>
        <taxon>fabids</taxon>
        <taxon>Fabales</taxon>
        <taxon>Fabaceae</taxon>
        <taxon>Papilionoideae</taxon>
        <taxon>50 kb inversion clade</taxon>
        <taxon>NPAAA clade</taxon>
        <taxon>indigoferoid/millettioid clade</taxon>
        <taxon>Phaseoleae</taxon>
        <taxon>Phaseolus</taxon>
    </lineage>
</organism>
<dbReference type="EMBL" id="JAYMYR010000004">
    <property type="protein sequence ID" value="KAK7367361.1"/>
    <property type="molecule type" value="Genomic_DNA"/>
</dbReference>
<dbReference type="AlphaFoldDB" id="A0AAN9N7V5"/>
<keyword evidence="4" id="KW-0636">Prenylation</keyword>
<evidence type="ECO:0000256" key="1">
    <source>
        <dbReference type="ARBA" id="ARBA00022481"/>
    </source>
</evidence>
<evidence type="ECO:0000256" key="3">
    <source>
        <dbReference type="ARBA" id="ARBA00023288"/>
    </source>
</evidence>
<dbReference type="PROSITE" id="PS50846">
    <property type="entry name" value="HMA_2"/>
    <property type="match status" value="1"/>
</dbReference>